<sequence length="369" mass="40922">MDQTHLRIAMIGPLPPPAGGMAGQTAQLARLLRQEGIVVEEVAVNAPYYPAWIGRVRGVRALFRLVSYVIRLCRTASRVDLFHVMANSGWSWHLFAAPALWIGGWYGKPVVVNYRGGQAEEFFKRSFNWVRPGLAKAAKIIVPSEFLQRVFGEFGVSCEIVPNIVDRSRFYPGTPSVDENRNRSVHVVVARHLERLYDNATAIEAFAQIREHYPAARMTVAGTGPERANLEQLVRKLELGDAVGFSGNLGRDEIADLLRTADLMLNPSLADNMPNSLLEAMACGVPIVTTDVGGIPLIVKSEETALLVKPGRARDMAEAALQVLDDQRLRLKLIRNGLRDADGYSWPRIRECWLSTYRQLCKPLGLAGQ</sequence>
<dbReference type="EMBL" id="AP017928">
    <property type="protein sequence ID" value="BBA32410.1"/>
    <property type="molecule type" value="Genomic_DNA"/>
</dbReference>
<dbReference type="AlphaFoldDB" id="A0A286P438"/>
<dbReference type="KEGG" id="mmai:sS8_0444"/>
<evidence type="ECO:0000259" key="2">
    <source>
        <dbReference type="Pfam" id="PF13439"/>
    </source>
</evidence>
<dbReference type="OrthoDB" id="258796at2"/>
<keyword evidence="3" id="KW-0808">Transferase</keyword>
<dbReference type="Proteomes" id="UP000266313">
    <property type="component" value="Chromosome"/>
</dbReference>
<protein>
    <submittedName>
        <fullName evidence="3">Group 1 glycosyl transferase</fullName>
    </submittedName>
</protein>
<reference evidence="3 4" key="1">
    <citation type="submission" date="2016-12" db="EMBL/GenBank/DDBJ databases">
        <title>Genome sequencing of Methylocaldum marinum.</title>
        <authorList>
            <person name="Takeuchi M."/>
            <person name="Kamagata Y."/>
            <person name="Hiraoka S."/>
            <person name="Oshima K."/>
            <person name="Hattori M."/>
            <person name="Iwasaki W."/>
        </authorList>
    </citation>
    <scope>NUCLEOTIDE SEQUENCE [LARGE SCALE GENOMIC DNA]</scope>
    <source>
        <strain evidence="3 4">S8</strain>
    </source>
</reference>
<accession>A0A286P438</accession>
<evidence type="ECO:0000313" key="3">
    <source>
        <dbReference type="EMBL" id="BBA32410.1"/>
    </source>
</evidence>
<keyword evidence="4" id="KW-1185">Reference proteome</keyword>
<dbReference type="PANTHER" id="PTHR45947:SF3">
    <property type="entry name" value="SULFOQUINOVOSYL TRANSFERASE SQD2"/>
    <property type="match status" value="1"/>
</dbReference>
<dbReference type="GO" id="GO:0016757">
    <property type="term" value="F:glycosyltransferase activity"/>
    <property type="evidence" value="ECO:0007669"/>
    <property type="project" value="InterPro"/>
</dbReference>
<dbReference type="InterPro" id="IPR001296">
    <property type="entry name" value="Glyco_trans_1"/>
</dbReference>
<evidence type="ECO:0000313" key="4">
    <source>
        <dbReference type="Proteomes" id="UP000266313"/>
    </source>
</evidence>
<feature type="domain" description="Glycosyl transferase family 1" evidence="1">
    <location>
        <begin position="190"/>
        <end position="337"/>
    </location>
</feature>
<dbReference type="RefSeq" id="WP_119628214.1">
    <property type="nucleotide sequence ID" value="NZ_AP017928.1"/>
</dbReference>
<evidence type="ECO:0000259" key="1">
    <source>
        <dbReference type="Pfam" id="PF00534"/>
    </source>
</evidence>
<gene>
    <name evidence="3" type="ORF">sS8_0444</name>
</gene>
<dbReference type="CDD" id="cd03801">
    <property type="entry name" value="GT4_PimA-like"/>
    <property type="match status" value="1"/>
</dbReference>
<dbReference type="PANTHER" id="PTHR45947">
    <property type="entry name" value="SULFOQUINOVOSYL TRANSFERASE SQD2"/>
    <property type="match status" value="1"/>
</dbReference>
<dbReference type="Gene3D" id="3.40.50.2000">
    <property type="entry name" value="Glycogen Phosphorylase B"/>
    <property type="match status" value="2"/>
</dbReference>
<dbReference type="InterPro" id="IPR050194">
    <property type="entry name" value="Glycosyltransferase_grp1"/>
</dbReference>
<dbReference type="Pfam" id="PF13439">
    <property type="entry name" value="Glyco_transf_4"/>
    <property type="match status" value="1"/>
</dbReference>
<organism evidence="3 4">
    <name type="scientific">Methylocaldum marinum</name>
    <dbReference type="NCBI Taxonomy" id="1432792"/>
    <lineage>
        <taxon>Bacteria</taxon>
        <taxon>Pseudomonadati</taxon>
        <taxon>Pseudomonadota</taxon>
        <taxon>Gammaproteobacteria</taxon>
        <taxon>Methylococcales</taxon>
        <taxon>Methylococcaceae</taxon>
        <taxon>Methylocaldum</taxon>
    </lineage>
</organism>
<name>A0A286P438_9GAMM</name>
<feature type="domain" description="Glycosyltransferase subfamily 4-like N-terminal" evidence="2">
    <location>
        <begin position="19"/>
        <end position="169"/>
    </location>
</feature>
<dbReference type="InterPro" id="IPR028098">
    <property type="entry name" value="Glyco_trans_4-like_N"/>
</dbReference>
<dbReference type="Pfam" id="PF00534">
    <property type="entry name" value="Glycos_transf_1"/>
    <property type="match status" value="1"/>
</dbReference>
<proteinExistence type="predicted"/>
<dbReference type="SUPFAM" id="SSF53756">
    <property type="entry name" value="UDP-Glycosyltransferase/glycogen phosphorylase"/>
    <property type="match status" value="1"/>
</dbReference>